<dbReference type="RefSeq" id="WP_029093848.1">
    <property type="nucleotide sequence ID" value="NZ_BRLG01000004.1"/>
</dbReference>
<comment type="similarity">
    <text evidence="1 4">Belongs to the cyclophilin-type PPIase family.</text>
</comment>
<dbReference type="InterPro" id="IPR020892">
    <property type="entry name" value="Cyclophilin-type_PPIase_CS"/>
</dbReference>
<dbReference type="PANTHER" id="PTHR43246">
    <property type="entry name" value="PEPTIDYL-PROLYL CIS-TRANS ISOMERASE CYP38, CHLOROPLASTIC"/>
    <property type="match status" value="1"/>
</dbReference>
<reference evidence="6" key="2">
    <citation type="submission" date="2017-09" db="EMBL/GenBank/DDBJ databases">
        <title>FDA dAtabase for Regulatory Grade micrObial Sequences (FDA-ARGOS): Supporting development and validation of Infectious Disease Dx tests.</title>
        <authorList>
            <person name="Minogue T."/>
            <person name="Wolcott M."/>
            <person name="Wasieloski L."/>
            <person name="Aguilar W."/>
            <person name="Moore D."/>
            <person name="Tallon L.J."/>
            <person name="Sadzewicz L."/>
            <person name="Ott S."/>
            <person name="Zhao X."/>
            <person name="Nagaraj S."/>
            <person name="Vavikolanu K."/>
            <person name="Aluvathingal J."/>
            <person name="Nadendla S."/>
            <person name="Sichtig H."/>
        </authorList>
    </citation>
    <scope>NUCLEOTIDE SEQUENCE</scope>
    <source>
        <strain evidence="6">FDAARGOS_387</strain>
    </source>
</reference>
<evidence type="ECO:0000256" key="4">
    <source>
        <dbReference type="RuleBase" id="RU363019"/>
    </source>
</evidence>
<reference evidence="8" key="1">
    <citation type="submission" date="2017-09" db="EMBL/GenBank/DDBJ databases">
        <title>FDA dAtabase for Regulatory Grade micrObial Sequences (FDA-ARGOS): Supporting development and validation of Infectious Disease Dx tests.</title>
        <authorList>
            <person name="Minogue T."/>
            <person name="Wolcott M."/>
            <person name="Wasieloski L."/>
            <person name="Aguilar W."/>
            <person name="Moore D."/>
            <person name="Tallon L."/>
            <person name="Sadzewicz L."/>
            <person name="Ott S."/>
            <person name="Zhao X."/>
            <person name="Nagaraj S."/>
            <person name="Vavikolanu K."/>
            <person name="Aluvathingal J."/>
            <person name="Nadendla S."/>
            <person name="Sichtig H."/>
        </authorList>
    </citation>
    <scope>NUCLEOTIDE SEQUENCE [LARGE SCALE GENOMIC DNA]</scope>
    <source>
        <strain evidence="8">FDAARGOS_387</strain>
    </source>
</reference>
<dbReference type="SUPFAM" id="SSF50891">
    <property type="entry name" value="Cyclophilin-like"/>
    <property type="match status" value="1"/>
</dbReference>
<evidence type="ECO:0000313" key="6">
    <source>
        <dbReference type="EMBL" id="PHI27919.1"/>
    </source>
</evidence>
<organism evidence="6 8">
    <name type="scientific">Budvicia aquatica</name>
    <dbReference type="NCBI Taxonomy" id="82979"/>
    <lineage>
        <taxon>Bacteria</taxon>
        <taxon>Pseudomonadati</taxon>
        <taxon>Pseudomonadota</taxon>
        <taxon>Gammaproteobacteria</taxon>
        <taxon>Enterobacterales</taxon>
        <taxon>Budviciaceae</taxon>
        <taxon>Budvicia</taxon>
    </lineage>
</organism>
<evidence type="ECO:0000313" key="8">
    <source>
        <dbReference type="Proteomes" id="UP000224974"/>
    </source>
</evidence>
<keyword evidence="8" id="KW-1185">Reference proteome</keyword>
<evidence type="ECO:0000256" key="2">
    <source>
        <dbReference type="ARBA" id="ARBA00023110"/>
    </source>
</evidence>
<feature type="domain" description="PPIase cyclophilin-type" evidence="5">
    <location>
        <begin position="33"/>
        <end position="186"/>
    </location>
</feature>
<dbReference type="Proteomes" id="UP000373449">
    <property type="component" value="Unassembled WGS sequence"/>
</dbReference>
<evidence type="ECO:0000313" key="7">
    <source>
        <dbReference type="EMBL" id="VFS45660.1"/>
    </source>
</evidence>
<gene>
    <name evidence="7" type="primary">ppiA</name>
    <name evidence="6" type="ORF">CRN84_00490</name>
    <name evidence="7" type="ORF">NCTC12282_00543</name>
</gene>
<accession>A0A2C6CMP5</accession>
<protein>
    <recommendedName>
        <fullName evidence="4">Peptidyl-prolyl cis-trans isomerase</fullName>
        <shortName evidence="4">PPIase</shortName>
        <ecNumber evidence="4">5.2.1.8</ecNumber>
    </recommendedName>
</protein>
<proteinExistence type="inferred from homology"/>
<dbReference type="InterPro" id="IPR029000">
    <property type="entry name" value="Cyclophilin-like_dom_sf"/>
</dbReference>
<name>A0A2C6CMP5_9GAMM</name>
<dbReference type="EMBL" id="CAADJA010000002">
    <property type="protein sequence ID" value="VFS45660.1"/>
    <property type="molecule type" value="Genomic_DNA"/>
</dbReference>
<keyword evidence="4" id="KW-0732">Signal</keyword>
<dbReference type="GO" id="GO:0006457">
    <property type="term" value="P:protein folding"/>
    <property type="evidence" value="ECO:0007669"/>
    <property type="project" value="InterPro"/>
</dbReference>
<dbReference type="PROSITE" id="PS00170">
    <property type="entry name" value="CSA_PPIASE_1"/>
    <property type="match status" value="1"/>
</dbReference>
<comment type="catalytic activity">
    <reaction evidence="4">
        <text>[protein]-peptidylproline (omega=180) = [protein]-peptidylproline (omega=0)</text>
        <dbReference type="Rhea" id="RHEA:16237"/>
        <dbReference type="Rhea" id="RHEA-COMP:10747"/>
        <dbReference type="Rhea" id="RHEA-COMP:10748"/>
        <dbReference type="ChEBI" id="CHEBI:83833"/>
        <dbReference type="ChEBI" id="CHEBI:83834"/>
        <dbReference type="EC" id="5.2.1.8"/>
    </reaction>
</comment>
<evidence type="ECO:0000259" key="5">
    <source>
        <dbReference type="PROSITE" id="PS50072"/>
    </source>
</evidence>
<evidence type="ECO:0000313" key="9">
    <source>
        <dbReference type="Proteomes" id="UP000373449"/>
    </source>
</evidence>
<dbReference type="EMBL" id="PDDX01000001">
    <property type="protein sequence ID" value="PHI27919.1"/>
    <property type="molecule type" value="Genomic_DNA"/>
</dbReference>
<feature type="signal peptide" evidence="4">
    <location>
        <begin position="1"/>
        <end position="24"/>
    </location>
</feature>
<reference evidence="7 9" key="3">
    <citation type="submission" date="2019-03" db="EMBL/GenBank/DDBJ databases">
        <authorList>
            <consortium name="Pathogen Informatics"/>
        </authorList>
    </citation>
    <scope>NUCLEOTIDE SEQUENCE [LARGE SCALE GENOMIC DNA]</scope>
    <source>
        <strain evidence="7 9">NCTC12282</strain>
    </source>
</reference>
<dbReference type="InterPro" id="IPR044665">
    <property type="entry name" value="E_coli_cyclophilin_A-like"/>
</dbReference>
<feature type="chain" id="PRO_5033835834" description="Peptidyl-prolyl cis-trans isomerase" evidence="4">
    <location>
        <begin position="25"/>
        <end position="188"/>
    </location>
</feature>
<dbReference type="GO" id="GO:0003755">
    <property type="term" value="F:peptidyl-prolyl cis-trans isomerase activity"/>
    <property type="evidence" value="ECO:0007669"/>
    <property type="project" value="UniProtKB-UniRule"/>
</dbReference>
<keyword evidence="3 4" id="KW-0413">Isomerase</keyword>
<sequence>MFKRICITLAALFSLVFIAPAALAANPHVLLTTTAGNIEIELDSDKAPVSVRNFVAYVNDGFYNDTIFHRVIPGFMAQGGGFTADMNQKKPNAPITNEAKNGLKNVRGSVAMARTNVVDSATSQFFINVVDNEFLDNTPDSFGYAVFGKVVKGMDVVDKMMAAPTKSVSGHQDVPVTPIVITSAKILP</sequence>
<dbReference type="OrthoDB" id="9807797at2"/>
<dbReference type="Gene3D" id="2.40.100.10">
    <property type="entry name" value="Cyclophilin-like"/>
    <property type="match status" value="1"/>
</dbReference>
<evidence type="ECO:0000256" key="1">
    <source>
        <dbReference type="ARBA" id="ARBA00007365"/>
    </source>
</evidence>
<dbReference type="InterPro" id="IPR002130">
    <property type="entry name" value="Cyclophilin-type_PPIase_dom"/>
</dbReference>
<comment type="function">
    <text evidence="4">PPIases accelerate the folding of proteins. It catalyzes the cis-trans isomerization of proline imidic peptide bonds in oligopeptides.</text>
</comment>
<keyword evidence="2 4" id="KW-0697">Rotamase</keyword>
<dbReference type="STRING" id="1111728.GCA_000427805_04656"/>
<dbReference type="Pfam" id="PF00160">
    <property type="entry name" value="Pro_isomerase"/>
    <property type="match status" value="1"/>
</dbReference>
<dbReference type="AlphaFoldDB" id="A0A2C6CMP5"/>
<dbReference type="Proteomes" id="UP000224974">
    <property type="component" value="Unassembled WGS sequence"/>
</dbReference>
<dbReference type="CDD" id="cd01920">
    <property type="entry name" value="cyclophilin_EcCYP_like"/>
    <property type="match status" value="1"/>
</dbReference>
<dbReference type="PRINTS" id="PR00153">
    <property type="entry name" value="CSAPPISMRASE"/>
</dbReference>
<dbReference type="PROSITE" id="PS50072">
    <property type="entry name" value="CSA_PPIASE_2"/>
    <property type="match status" value="1"/>
</dbReference>
<dbReference type="EC" id="5.2.1.8" evidence="4"/>
<evidence type="ECO:0000256" key="3">
    <source>
        <dbReference type="ARBA" id="ARBA00023235"/>
    </source>
</evidence>